<feature type="compositionally biased region" description="Acidic residues" evidence="1">
    <location>
        <begin position="1"/>
        <end position="12"/>
    </location>
</feature>
<name>A0AA35L096_9SAUR</name>
<feature type="compositionally biased region" description="Basic and acidic residues" evidence="1">
    <location>
        <begin position="179"/>
        <end position="241"/>
    </location>
</feature>
<feature type="region of interest" description="Disordered" evidence="1">
    <location>
        <begin position="293"/>
        <end position="396"/>
    </location>
</feature>
<reference evidence="2" key="1">
    <citation type="submission" date="2022-12" db="EMBL/GenBank/DDBJ databases">
        <authorList>
            <person name="Alioto T."/>
            <person name="Alioto T."/>
            <person name="Gomez Garrido J."/>
        </authorList>
    </citation>
    <scope>NUCLEOTIDE SEQUENCE</scope>
</reference>
<feature type="compositionally biased region" description="Basic and acidic residues" evidence="1">
    <location>
        <begin position="300"/>
        <end position="311"/>
    </location>
</feature>
<feature type="compositionally biased region" description="Basic and acidic residues" evidence="1">
    <location>
        <begin position="162"/>
        <end position="171"/>
    </location>
</feature>
<feature type="region of interest" description="Disordered" evidence="1">
    <location>
        <begin position="162"/>
        <end position="251"/>
    </location>
</feature>
<dbReference type="AlphaFoldDB" id="A0AA35L096"/>
<proteinExistence type="predicted"/>
<dbReference type="EMBL" id="OX395136">
    <property type="protein sequence ID" value="CAI5786946.1"/>
    <property type="molecule type" value="Genomic_DNA"/>
</dbReference>
<gene>
    <name evidence="2" type="ORF">PODLI_1B011409</name>
</gene>
<sequence>MMSQAEDSEGIDDGEKNELIPASYKQSAAEMSPHDEPAKNSCNVSELIMTSESVKQGHGKHVDRLPFMESHASLFHAIRSITKSIRQFGEHEGGITLKVTKRRHMDLGASQEEVVIKEDLDLAQDSQDSDKDSLNPDLLNPVMVTDSQDRDLAEDSKDLVAQESDLAKDSQDLVSQESDLAKDSQDLDVRDSKSTKDSQDSESTKDSQDLGARDSELIKDSHDSDLGKDSQDRDLTKDSRGPELAQDSWDPFTWVLELAQDSWDPDSWNPGLAKGSWDVDYWDPDLVKAFLDSDSSSAKDSQDSDLAKDSQDSNSQGPDLTEDSQDPDLTKDSQDPDSWDPDSTKDSQDLDSAKDSQDPDLAKDSQDPDLAKDSREAEDTSAPVPSSQSKLKSKSVISRTQQKRYLIELPPAHLLPYLVLIKRVMSLPISAIQKQCLSGEILCRIQYFTLKLQKKKLLSRAALAEQPTHRLPIVRETGYVTFDCLRDLQWKLYKGIAKRKPKTIGVERKSSYSYGVTGTTFAKFTEYVLPLIPKGWIVDDSLKFSENMVVLFAQNTDLLEGRV</sequence>
<feature type="compositionally biased region" description="Polar residues" evidence="1">
    <location>
        <begin position="383"/>
        <end position="396"/>
    </location>
</feature>
<protein>
    <submittedName>
        <fullName evidence="2">Uncharacterized protein</fullName>
    </submittedName>
</protein>
<evidence type="ECO:0000256" key="1">
    <source>
        <dbReference type="SAM" id="MobiDB-lite"/>
    </source>
</evidence>
<evidence type="ECO:0000313" key="3">
    <source>
        <dbReference type="Proteomes" id="UP001178461"/>
    </source>
</evidence>
<accession>A0AA35L096</accession>
<organism evidence="2 3">
    <name type="scientific">Podarcis lilfordi</name>
    <name type="common">Lilford's wall lizard</name>
    <dbReference type="NCBI Taxonomy" id="74358"/>
    <lineage>
        <taxon>Eukaryota</taxon>
        <taxon>Metazoa</taxon>
        <taxon>Chordata</taxon>
        <taxon>Craniata</taxon>
        <taxon>Vertebrata</taxon>
        <taxon>Euteleostomi</taxon>
        <taxon>Lepidosauria</taxon>
        <taxon>Squamata</taxon>
        <taxon>Bifurcata</taxon>
        <taxon>Unidentata</taxon>
        <taxon>Episquamata</taxon>
        <taxon>Laterata</taxon>
        <taxon>Lacertibaenia</taxon>
        <taxon>Lacertidae</taxon>
        <taxon>Podarcis</taxon>
    </lineage>
</organism>
<keyword evidence="3" id="KW-1185">Reference proteome</keyword>
<dbReference type="Proteomes" id="UP001178461">
    <property type="component" value="Chromosome 11"/>
</dbReference>
<feature type="compositionally biased region" description="Basic and acidic residues" evidence="1">
    <location>
        <begin position="342"/>
        <end position="378"/>
    </location>
</feature>
<feature type="region of interest" description="Disordered" evidence="1">
    <location>
        <begin position="1"/>
        <end position="40"/>
    </location>
</feature>
<evidence type="ECO:0000313" key="2">
    <source>
        <dbReference type="EMBL" id="CAI5786946.1"/>
    </source>
</evidence>